<reference evidence="3" key="1">
    <citation type="journal article" date="2019" name="Int. J. Syst. Evol. Microbiol.">
        <title>The Global Catalogue of Microorganisms (GCM) 10K type strain sequencing project: providing services to taxonomists for standard genome sequencing and annotation.</title>
        <authorList>
            <consortium name="The Broad Institute Genomics Platform"/>
            <consortium name="The Broad Institute Genome Sequencing Center for Infectious Disease"/>
            <person name="Wu L."/>
            <person name="Ma J."/>
        </authorList>
    </citation>
    <scope>NUCLEOTIDE SEQUENCE [LARGE SCALE GENOMIC DNA]</scope>
    <source>
        <strain evidence="3">CGMCC 1.3601</strain>
    </source>
</reference>
<feature type="domain" description="HTH marR-type" evidence="1">
    <location>
        <begin position="12"/>
        <end position="147"/>
    </location>
</feature>
<dbReference type="EMBL" id="BMKV01000001">
    <property type="protein sequence ID" value="GGI70040.1"/>
    <property type="molecule type" value="Genomic_DNA"/>
</dbReference>
<dbReference type="InterPro" id="IPR036390">
    <property type="entry name" value="WH_DNA-bd_sf"/>
</dbReference>
<dbReference type="Pfam" id="PF12802">
    <property type="entry name" value="MarR_2"/>
    <property type="match status" value="1"/>
</dbReference>
<dbReference type="Proteomes" id="UP000658754">
    <property type="component" value="Unassembled WGS sequence"/>
</dbReference>
<evidence type="ECO:0000313" key="2">
    <source>
        <dbReference type="EMBL" id="GGI70040.1"/>
    </source>
</evidence>
<proteinExistence type="predicted"/>
<name>A0ABQ2CB94_9MICC</name>
<dbReference type="SMART" id="SM00347">
    <property type="entry name" value="HTH_MARR"/>
    <property type="match status" value="1"/>
</dbReference>
<dbReference type="InterPro" id="IPR000835">
    <property type="entry name" value="HTH_MarR-typ"/>
</dbReference>
<sequence>MAPKTRGLTKDEEEVWFAYILFTRQLAAGMERQLAGSGVSGADYQMLAPLAEAGPSGMRARDLGRSAGWDRSRLAHQLRRMEERGLINREPADNDARGVMVHLTEVGRAALRTASPGHLAWVRANFLDLLTPAERQLLIGLSRRVMDKLEPESRS</sequence>
<protein>
    <recommendedName>
        <fullName evidence="1">HTH marR-type domain-containing protein</fullName>
    </recommendedName>
</protein>
<dbReference type="RefSeq" id="WP_188727208.1">
    <property type="nucleotide sequence ID" value="NZ_BMKV01000001.1"/>
</dbReference>
<dbReference type="InterPro" id="IPR039422">
    <property type="entry name" value="MarR/SlyA-like"/>
</dbReference>
<dbReference type="InterPro" id="IPR036388">
    <property type="entry name" value="WH-like_DNA-bd_sf"/>
</dbReference>
<dbReference type="PRINTS" id="PR00598">
    <property type="entry name" value="HTHMARR"/>
</dbReference>
<accession>A0ABQ2CB94</accession>
<keyword evidence="3" id="KW-1185">Reference proteome</keyword>
<comment type="caution">
    <text evidence="2">The sequence shown here is derived from an EMBL/GenBank/DDBJ whole genome shotgun (WGS) entry which is preliminary data.</text>
</comment>
<evidence type="ECO:0000259" key="1">
    <source>
        <dbReference type="PROSITE" id="PS50995"/>
    </source>
</evidence>
<dbReference type="PROSITE" id="PS50995">
    <property type="entry name" value="HTH_MARR_2"/>
    <property type="match status" value="1"/>
</dbReference>
<gene>
    <name evidence="2" type="ORF">GCM10007175_03390</name>
</gene>
<dbReference type="PANTHER" id="PTHR33164">
    <property type="entry name" value="TRANSCRIPTIONAL REGULATOR, MARR FAMILY"/>
    <property type="match status" value="1"/>
</dbReference>
<evidence type="ECO:0000313" key="3">
    <source>
        <dbReference type="Proteomes" id="UP000658754"/>
    </source>
</evidence>
<organism evidence="2 3">
    <name type="scientific">Pseudarthrobacter scleromae</name>
    <dbReference type="NCBI Taxonomy" id="158897"/>
    <lineage>
        <taxon>Bacteria</taxon>
        <taxon>Bacillati</taxon>
        <taxon>Actinomycetota</taxon>
        <taxon>Actinomycetes</taxon>
        <taxon>Micrococcales</taxon>
        <taxon>Micrococcaceae</taxon>
        <taxon>Pseudarthrobacter</taxon>
    </lineage>
</organism>
<dbReference type="SUPFAM" id="SSF46785">
    <property type="entry name" value="Winged helix' DNA-binding domain"/>
    <property type="match status" value="1"/>
</dbReference>
<dbReference type="Gene3D" id="1.10.10.10">
    <property type="entry name" value="Winged helix-like DNA-binding domain superfamily/Winged helix DNA-binding domain"/>
    <property type="match status" value="1"/>
</dbReference>
<dbReference type="PANTHER" id="PTHR33164:SF99">
    <property type="entry name" value="MARR FAMILY REGULATORY PROTEIN"/>
    <property type="match status" value="1"/>
</dbReference>